<keyword evidence="4 7" id="KW-1133">Transmembrane helix</keyword>
<dbReference type="EMBL" id="JBEPLJ010000012">
    <property type="protein sequence ID" value="MET3587154.1"/>
    <property type="molecule type" value="Genomic_DNA"/>
</dbReference>
<evidence type="ECO:0000256" key="5">
    <source>
        <dbReference type="ARBA" id="ARBA00023136"/>
    </source>
</evidence>
<accession>A0ABV2H9L3</accession>
<name>A0ABV2H9L3_9HYPH</name>
<feature type="domain" description="Cytochrome b561 bacterial/Ni-hydrogenase" evidence="8">
    <location>
        <begin position="30"/>
        <end position="107"/>
    </location>
</feature>
<feature type="region of interest" description="Disordered" evidence="6">
    <location>
        <begin position="18"/>
        <end position="37"/>
    </location>
</feature>
<sequence>MPMPGSRLGADALSPCVEADDEEAGATDPGAATFSLGGKDRPYILLYVLTIALPFTGIGAYYFGNEQAGEIHASPLKLLLWLVIVAHVLGVLVHQFYWKTHVLRRMTVASRPCV</sequence>
<keyword evidence="2" id="KW-1003">Cell membrane</keyword>
<keyword evidence="3 7" id="KW-0812">Transmembrane</keyword>
<evidence type="ECO:0000256" key="3">
    <source>
        <dbReference type="ARBA" id="ARBA00022692"/>
    </source>
</evidence>
<feature type="transmembrane region" description="Helical" evidence="7">
    <location>
        <begin position="44"/>
        <end position="63"/>
    </location>
</feature>
<evidence type="ECO:0000259" key="8">
    <source>
        <dbReference type="Pfam" id="PF01292"/>
    </source>
</evidence>
<evidence type="ECO:0000256" key="1">
    <source>
        <dbReference type="ARBA" id="ARBA00004651"/>
    </source>
</evidence>
<dbReference type="Pfam" id="PF01292">
    <property type="entry name" value="Ni_hydr_CYTB"/>
    <property type="match status" value="1"/>
</dbReference>
<protein>
    <recommendedName>
        <fullName evidence="8">Cytochrome b561 bacterial/Ni-hydrogenase domain-containing protein</fullName>
    </recommendedName>
</protein>
<reference evidence="9 10" key="1">
    <citation type="submission" date="2024-06" db="EMBL/GenBank/DDBJ databases">
        <title>Genomic Encyclopedia of Type Strains, Phase IV (KMG-IV): sequencing the most valuable type-strain genomes for metagenomic binning, comparative biology and taxonomic classification.</title>
        <authorList>
            <person name="Goeker M."/>
        </authorList>
    </citation>
    <scope>NUCLEOTIDE SEQUENCE [LARGE SCALE GENOMIC DNA]</scope>
    <source>
        <strain evidence="9 10">DSM 105042</strain>
    </source>
</reference>
<evidence type="ECO:0000256" key="2">
    <source>
        <dbReference type="ARBA" id="ARBA00022475"/>
    </source>
</evidence>
<evidence type="ECO:0000256" key="4">
    <source>
        <dbReference type="ARBA" id="ARBA00022989"/>
    </source>
</evidence>
<dbReference type="SUPFAM" id="SSF81342">
    <property type="entry name" value="Transmembrane di-heme cytochromes"/>
    <property type="match status" value="1"/>
</dbReference>
<dbReference type="InterPro" id="IPR011577">
    <property type="entry name" value="Cyt_b561_bac/Ni-Hgenase"/>
</dbReference>
<keyword evidence="5 7" id="KW-0472">Membrane</keyword>
<feature type="transmembrane region" description="Helical" evidence="7">
    <location>
        <begin position="78"/>
        <end position="98"/>
    </location>
</feature>
<proteinExistence type="predicted"/>
<comment type="caution">
    <text evidence="9">The sequence shown here is derived from an EMBL/GenBank/DDBJ whole genome shotgun (WGS) entry which is preliminary data.</text>
</comment>
<keyword evidence="10" id="KW-1185">Reference proteome</keyword>
<dbReference type="InterPro" id="IPR016174">
    <property type="entry name" value="Di-haem_cyt_TM"/>
</dbReference>
<evidence type="ECO:0000256" key="7">
    <source>
        <dbReference type="SAM" id="Phobius"/>
    </source>
</evidence>
<comment type="subcellular location">
    <subcellularLocation>
        <location evidence="1">Cell membrane</location>
        <topology evidence="1">Multi-pass membrane protein</topology>
    </subcellularLocation>
</comment>
<evidence type="ECO:0000313" key="9">
    <source>
        <dbReference type="EMBL" id="MET3587154.1"/>
    </source>
</evidence>
<organism evidence="9 10">
    <name type="scientific">Pseudorhizobium tarimense</name>
    <dbReference type="NCBI Taxonomy" id="1079109"/>
    <lineage>
        <taxon>Bacteria</taxon>
        <taxon>Pseudomonadati</taxon>
        <taxon>Pseudomonadota</taxon>
        <taxon>Alphaproteobacteria</taxon>
        <taxon>Hyphomicrobiales</taxon>
        <taxon>Rhizobiaceae</taxon>
        <taxon>Rhizobium/Agrobacterium group</taxon>
        <taxon>Pseudorhizobium</taxon>
    </lineage>
</organism>
<evidence type="ECO:0000256" key="6">
    <source>
        <dbReference type="SAM" id="MobiDB-lite"/>
    </source>
</evidence>
<dbReference type="Proteomes" id="UP001549031">
    <property type="component" value="Unassembled WGS sequence"/>
</dbReference>
<evidence type="ECO:0000313" key="10">
    <source>
        <dbReference type="Proteomes" id="UP001549031"/>
    </source>
</evidence>
<gene>
    <name evidence="9" type="ORF">ABID21_003276</name>
</gene>